<feature type="region of interest" description="Disordered" evidence="1">
    <location>
        <begin position="1"/>
        <end position="166"/>
    </location>
</feature>
<feature type="compositionally biased region" description="Low complexity" evidence="1">
    <location>
        <begin position="138"/>
        <end position="149"/>
    </location>
</feature>
<name>A0A8J2TWI7_9MICO</name>
<gene>
    <name evidence="3" type="ORF">GCM10011333_09220</name>
</gene>
<feature type="compositionally biased region" description="Pro residues" evidence="1">
    <location>
        <begin position="114"/>
        <end position="123"/>
    </location>
</feature>
<dbReference type="Proteomes" id="UP000616114">
    <property type="component" value="Unassembled WGS sequence"/>
</dbReference>
<dbReference type="InterPro" id="IPR046576">
    <property type="entry name" value="DUF6636"/>
</dbReference>
<reference evidence="3" key="1">
    <citation type="journal article" date="2014" name="Int. J. Syst. Evol. Microbiol.">
        <title>Complete genome sequence of Corynebacterium casei LMG S-19264T (=DSM 44701T), isolated from a smear-ripened cheese.</title>
        <authorList>
            <consortium name="US DOE Joint Genome Institute (JGI-PGF)"/>
            <person name="Walter F."/>
            <person name="Albersmeier A."/>
            <person name="Kalinowski J."/>
            <person name="Ruckert C."/>
        </authorList>
    </citation>
    <scope>NUCLEOTIDE SEQUENCE</scope>
    <source>
        <strain evidence="3">CGMCC 1.12785</strain>
    </source>
</reference>
<feature type="transmembrane region" description="Helical" evidence="2">
    <location>
        <begin position="171"/>
        <end position="195"/>
    </location>
</feature>
<dbReference type="Pfam" id="PF20087">
    <property type="entry name" value="DUF6479"/>
    <property type="match status" value="1"/>
</dbReference>
<dbReference type="AlphaFoldDB" id="A0A8J2TWI7"/>
<evidence type="ECO:0000256" key="1">
    <source>
        <dbReference type="SAM" id="MobiDB-lite"/>
    </source>
</evidence>
<comment type="caution">
    <text evidence="3">The sequence shown here is derived from an EMBL/GenBank/DDBJ whole genome shotgun (WGS) entry which is preliminary data.</text>
</comment>
<feature type="compositionally biased region" description="Basic and acidic residues" evidence="1">
    <location>
        <begin position="66"/>
        <end position="91"/>
    </location>
</feature>
<evidence type="ECO:0000313" key="3">
    <source>
        <dbReference type="EMBL" id="GGA08476.1"/>
    </source>
</evidence>
<sequence>MTTPPSGPQDPAESGPQRGEEPQPHGQVDPSLTTELFVDGVRKGGSGDPAGQSEESAEGTALLSLEELRQIAKETHIPQLDETRQTSHARPEVPVASQPARPVTWPMNQGAGIPPRPPQPPHVAPQHSSRPVLAPGMPAAVPPAWNAPAPAGPPPAQPPTPAAPGRRRRGAWWIVLAILAVLLLVAAVVFGAMYLGSREAQSQPAPPVPAEQQEDPTAGSEGTGEGDSQDAGGTSLEGEWFTSPSGNITCVLNEDAASCQIGEFSYQPPSQPDDCDWNGYGSVVTVGGERAEYGCFPVVGGTTGAPALDYGEEVTAGDLTCTSTEQGMRCEHAGGHGFQIARAAASFFP</sequence>
<feature type="compositionally biased region" description="Pro residues" evidence="1">
    <location>
        <begin position="150"/>
        <end position="162"/>
    </location>
</feature>
<evidence type="ECO:0000256" key="2">
    <source>
        <dbReference type="SAM" id="Phobius"/>
    </source>
</evidence>
<reference evidence="3" key="2">
    <citation type="submission" date="2020-09" db="EMBL/GenBank/DDBJ databases">
        <authorList>
            <person name="Sun Q."/>
            <person name="Zhou Y."/>
        </authorList>
    </citation>
    <scope>NUCLEOTIDE SEQUENCE</scope>
    <source>
        <strain evidence="3">CGMCC 1.12785</strain>
    </source>
</reference>
<dbReference type="InterPro" id="IPR045513">
    <property type="entry name" value="DUF6479"/>
</dbReference>
<keyword evidence="2" id="KW-0812">Transmembrane</keyword>
<feature type="region of interest" description="Disordered" evidence="1">
    <location>
        <begin position="199"/>
        <end position="239"/>
    </location>
</feature>
<keyword evidence="2" id="KW-0472">Membrane</keyword>
<protein>
    <submittedName>
        <fullName evidence="3">Uncharacterized protein</fullName>
    </submittedName>
</protein>
<dbReference type="EMBL" id="BMFY01000003">
    <property type="protein sequence ID" value="GGA08476.1"/>
    <property type="molecule type" value="Genomic_DNA"/>
</dbReference>
<keyword evidence="2" id="KW-1133">Transmembrane helix</keyword>
<evidence type="ECO:0000313" key="4">
    <source>
        <dbReference type="Proteomes" id="UP000616114"/>
    </source>
</evidence>
<organism evidence="3 4">
    <name type="scientific">Sediminivirga luteola</name>
    <dbReference type="NCBI Taxonomy" id="1774748"/>
    <lineage>
        <taxon>Bacteria</taxon>
        <taxon>Bacillati</taxon>
        <taxon>Actinomycetota</taxon>
        <taxon>Actinomycetes</taxon>
        <taxon>Micrococcales</taxon>
        <taxon>Brevibacteriaceae</taxon>
        <taxon>Sediminivirga</taxon>
    </lineage>
</organism>
<dbReference type="RefSeq" id="WP_188549751.1">
    <property type="nucleotide sequence ID" value="NZ_BMFY01000003.1"/>
</dbReference>
<proteinExistence type="predicted"/>
<accession>A0A8J2TWI7</accession>
<dbReference type="Pfam" id="PF20341">
    <property type="entry name" value="DUF6636"/>
    <property type="match status" value="1"/>
</dbReference>
<keyword evidence="4" id="KW-1185">Reference proteome</keyword>